<keyword evidence="2" id="KW-1185">Reference proteome</keyword>
<dbReference type="AlphaFoldDB" id="A0A914Z0Y0"/>
<evidence type="ECO:0000256" key="1">
    <source>
        <dbReference type="SAM" id="MobiDB-lite"/>
    </source>
</evidence>
<name>A0A914Z0Y0_9BILA</name>
<organism evidence="2 3">
    <name type="scientific">Panagrolaimus superbus</name>
    <dbReference type="NCBI Taxonomy" id="310955"/>
    <lineage>
        <taxon>Eukaryota</taxon>
        <taxon>Metazoa</taxon>
        <taxon>Ecdysozoa</taxon>
        <taxon>Nematoda</taxon>
        <taxon>Chromadorea</taxon>
        <taxon>Rhabditida</taxon>
        <taxon>Tylenchina</taxon>
        <taxon>Panagrolaimomorpha</taxon>
        <taxon>Panagrolaimoidea</taxon>
        <taxon>Panagrolaimidae</taxon>
        <taxon>Panagrolaimus</taxon>
    </lineage>
</organism>
<sequence length="286" mass="31838">MSNSIWSENLSLSSSSSNETTASNVSSSSSSSYSSFSSGTPSYYLNSGLHVPENVNAETINKAFKDATESVMHTLKLSHAAEAHYNDLNLKLAEKVSDQFTKIEVAKTILESRLSAIQCNNSTLNPQILEGLLNRHKIVKDKLILRQEALSQMLDKANEYRAKSYIGEISDTIEETHNRFLMLKKDINGSTEIEDKLEMIANLLEKFCSLSFYGISAAAASETYEASLEKIEREEIFNDALRQIYHVSECIKKAKEEPCDLLTIDGTSSSKSMNSLNDFLVTVYLI</sequence>
<evidence type="ECO:0000313" key="2">
    <source>
        <dbReference type="Proteomes" id="UP000887577"/>
    </source>
</evidence>
<proteinExistence type="predicted"/>
<accession>A0A914Z0Y0</accession>
<dbReference type="Proteomes" id="UP000887577">
    <property type="component" value="Unplaced"/>
</dbReference>
<protein>
    <submittedName>
        <fullName evidence="3">Uncharacterized protein</fullName>
    </submittedName>
</protein>
<dbReference type="WBParaSite" id="PSU_v2.g6016.t1">
    <property type="protein sequence ID" value="PSU_v2.g6016.t1"/>
    <property type="gene ID" value="PSU_v2.g6016"/>
</dbReference>
<feature type="region of interest" description="Disordered" evidence="1">
    <location>
        <begin position="1"/>
        <end position="35"/>
    </location>
</feature>
<evidence type="ECO:0000313" key="3">
    <source>
        <dbReference type="WBParaSite" id="PSU_v2.g6016.t1"/>
    </source>
</evidence>
<reference evidence="3" key="1">
    <citation type="submission" date="2022-11" db="UniProtKB">
        <authorList>
            <consortium name="WormBaseParasite"/>
        </authorList>
    </citation>
    <scope>IDENTIFICATION</scope>
</reference>